<dbReference type="AlphaFoldDB" id="A0A151NQI8"/>
<keyword evidence="2" id="KW-1185">Reference proteome</keyword>
<proteinExistence type="predicted"/>
<dbReference type="STRING" id="8496.A0A151NQI8"/>
<dbReference type="eggNOG" id="ENOG502S6PG">
    <property type="taxonomic scope" value="Eukaryota"/>
</dbReference>
<name>A0A151NQI8_ALLMI</name>
<dbReference type="Proteomes" id="UP000050525">
    <property type="component" value="Unassembled WGS sequence"/>
</dbReference>
<dbReference type="EMBL" id="AKHW03002424">
    <property type="protein sequence ID" value="KYO38909.1"/>
    <property type="molecule type" value="Genomic_DNA"/>
</dbReference>
<organism evidence="1 2">
    <name type="scientific">Alligator mississippiensis</name>
    <name type="common">American alligator</name>
    <dbReference type="NCBI Taxonomy" id="8496"/>
    <lineage>
        <taxon>Eukaryota</taxon>
        <taxon>Metazoa</taxon>
        <taxon>Chordata</taxon>
        <taxon>Craniata</taxon>
        <taxon>Vertebrata</taxon>
        <taxon>Euteleostomi</taxon>
        <taxon>Archelosauria</taxon>
        <taxon>Archosauria</taxon>
        <taxon>Crocodylia</taxon>
        <taxon>Alligatoridae</taxon>
        <taxon>Alligatorinae</taxon>
        <taxon>Alligator</taxon>
    </lineage>
</organism>
<dbReference type="PANTHER" id="PTHR31504:SF1">
    <property type="entry name" value="ZW10 INTERACTOR"/>
    <property type="match status" value="1"/>
</dbReference>
<protein>
    <submittedName>
        <fullName evidence="1">ZW10 interactor</fullName>
    </submittedName>
</protein>
<dbReference type="GO" id="GO:0000776">
    <property type="term" value="C:kinetochore"/>
    <property type="evidence" value="ECO:0007669"/>
    <property type="project" value="InterPro"/>
</dbReference>
<gene>
    <name evidence="1" type="primary">ZWINT</name>
    <name evidence="1" type="ORF">Y1Q_0013069</name>
</gene>
<comment type="caution">
    <text evidence="1">The sequence shown here is derived from an EMBL/GenBank/DDBJ whole genome shotgun (WGS) entry which is preliminary data.</text>
</comment>
<evidence type="ECO:0000313" key="2">
    <source>
        <dbReference type="Proteomes" id="UP000050525"/>
    </source>
</evidence>
<evidence type="ECO:0000313" key="1">
    <source>
        <dbReference type="EMBL" id="KYO38909.1"/>
    </source>
</evidence>
<accession>A0A151NQI8</accession>
<dbReference type="InterPro" id="IPR029092">
    <property type="entry name" value="Zwint-1"/>
</dbReference>
<reference evidence="1 2" key="1">
    <citation type="journal article" date="2012" name="Genome Biol.">
        <title>Sequencing three crocodilian genomes to illuminate the evolution of archosaurs and amniotes.</title>
        <authorList>
            <person name="St John J.A."/>
            <person name="Braun E.L."/>
            <person name="Isberg S.R."/>
            <person name="Miles L.G."/>
            <person name="Chong A.Y."/>
            <person name="Gongora J."/>
            <person name="Dalzell P."/>
            <person name="Moran C."/>
            <person name="Bed'hom B."/>
            <person name="Abzhanov A."/>
            <person name="Burgess S.C."/>
            <person name="Cooksey A.M."/>
            <person name="Castoe T.A."/>
            <person name="Crawford N.G."/>
            <person name="Densmore L.D."/>
            <person name="Drew J.C."/>
            <person name="Edwards S.V."/>
            <person name="Faircloth B.C."/>
            <person name="Fujita M.K."/>
            <person name="Greenwold M.J."/>
            <person name="Hoffmann F.G."/>
            <person name="Howard J.M."/>
            <person name="Iguchi T."/>
            <person name="Janes D.E."/>
            <person name="Khan S.Y."/>
            <person name="Kohno S."/>
            <person name="de Koning A.J."/>
            <person name="Lance S.L."/>
            <person name="McCarthy F.M."/>
            <person name="McCormack J.E."/>
            <person name="Merchant M.E."/>
            <person name="Peterson D.G."/>
            <person name="Pollock D.D."/>
            <person name="Pourmand N."/>
            <person name="Raney B.J."/>
            <person name="Roessler K.A."/>
            <person name="Sanford J.R."/>
            <person name="Sawyer R.H."/>
            <person name="Schmidt C.J."/>
            <person name="Triplett E.W."/>
            <person name="Tuberville T.D."/>
            <person name="Venegas-Anaya M."/>
            <person name="Howard J.T."/>
            <person name="Jarvis E.D."/>
            <person name="Guillette L.J.Jr."/>
            <person name="Glenn T.C."/>
            <person name="Green R.E."/>
            <person name="Ray D.A."/>
        </authorList>
    </citation>
    <scope>NUCLEOTIDE SEQUENCE [LARGE SCALE GENOMIC DNA]</scope>
    <source>
        <strain evidence="1">KSC_2009_1</strain>
    </source>
</reference>
<sequence>MWKILAEVEAALEPPERDREEPELPARVRAEYAADTRQKQKLLCSQLQVVAFLLDAFAKAPGPRPNQEHSDALVRQEVIAAKQCWKELKAGYQAGVAALTEAAPGALAQFNRAQCQAQCLQDALTRHQHQRQGTLKKQWVAQEQLLQEQVLGLRAKVTSGCTKRSHLQGELQSLQDEAQAWRDTAQQALDWCHLLETLQGAQLLLPMGGRTSPEAAELELSWAPPPGDLEAAGPPLRVALCQASGGKVEVMALPPGLGPALLELEWSRRCQAQLLAEITELQHRFAIDWDPQRRHLRLLCPTAVWTLEVEPGYPGDGGVRLSTGSPLPCLGQPPQEASSLSNWLEYLSALDA</sequence>
<dbReference type="PANTHER" id="PTHR31504">
    <property type="entry name" value="ZW10 INTERACTOR ZWINT"/>
    <property type="match status" value="1"/>
</dbReference>
<dbReference type="Pfam" id="PF15556">
    <property type="entry name" value="Zwint"/>
    <property type="match status" value="1"/>
</dbReference>